<dbReference type="EMBL" id="VFOP01000001">
    <property type="protein sequence ID" value="TQL50102.1"/>
    <property type="molecule type" value="Genomic_DNA"/>
</dbReference>
<dbReference type="AlphaFoldDB" id="A0A542YPR7"/>
<proteinExistence type="predicted"/>
<keyword evidence="1" id="KW-0812">Transmembrane</keyword>
<reference evidence="2 3" key="1">
    <citation type="submission" date="2019-06" db="EMBL/GenBank/DDBJ databases">
        <title>Sequencing the genomes of 1000 actinobacteria strains.</title>
        <authorList>
            <person name="Klenk H.-P."/>
        </authorList>
    </citation>
    <scope>NUCLEOTIDE SEQUENCE [LARGE SCALE GENOMIC DNA]</scope>
    <source>
        <strain evidence="2 3">DSM 12335</strain>
    </source>
</reference>
<feature type="transmembrane region" description="Helical" evidence="1">
    <location>
        <begin position="40"/>
        <end position="64"/>
    </location>
</feature>
<organism evidence="2 3">
    <name type="scientific">Ornithinicoccus hortensis</name>
    <dbReference type="NCBI Taxonomy" id="82346"/>
    <lineage>
        <taxon>Bacteria</taxon>
        <taxon>Bacillati</taxon>
        <taxon>Actinomycetota</taxon>
        <taxon>Actinomycetes</taxon>
        <taxon>Micrococcales</taxon>
        <taxon>Intrasporangiaceae</taxon>
        <taxon>Ornithinicoccus</taxon>
    </lineage>
</organism>
<keyword evidence="1" id="KW-0472">Membrane</keyword>
<protein>
    <submittedName>
        <fullName evidence="2">Uncharacterized protein</fullName>
    </submittedName>
</protein>
<comment type="caution">
    <text evidence="2">The sequence shown here is derived from an EMBL/GenBank/DDBJ whole genome shotgun (WGS) entry which is preliminary data.</text>
</comment>
<evidence type="ECO:0000313" key="2">
    <source>
        <dbReference type="EMBL" id="TQL50102.1"/>
    </source>
</evidence>
<gene>
    <name evidence="2" type="ORF">FB467_1204</name>
</gene>
<evidence type="ECO:0000256" key="1">
    <source>
        <dbReference type="SAM" id="Phobius"/>
    </source>
</evidence>
<accession>A0A542YPR7</accession>
<dbReference type="RefSeq" id="WP_141784285.1">
    <property type="nucleotide sequence ID" value="NZ_BAAAIK010000004.1"/>
</dbReference>
<feature type="transmembrane region" description="Helical" evidence="1">
    <location>
        <begin position="12"/>
        <end position="34"/>
    </location>
</feature>
<keyword evidence="1" id="KW-1133">Transmembrane helix</keyword>
<name>A0A542YPR7_9MICO</name>
<keyword evidence="3" id="KW-1185">Reference proteome</keyword>
<dbReference type="Proteomes" id="UP000319516">
    <property type="component" value="Unassembled WGS sequence"/>
</dbReference>
<sequence length="71" mass="6835">MTTTQGAGPGARFSSALLAGLIAGFIWMVITVLLDGFSDAAIVGGGFGFLIGGAVVTALVAGVIGGRHSAA</sequence>
<evidence type="ECO:0000313" key="3">
    <source>
        <dbReference type="Proteomes" id="UP000319516"/>
    </source>
</evidence>